<comment type="caution">
    <text evidence="2">The sequence shown here is derived from an EMBL/GenBank/DDBJ whole genome shotgun (WGS) entry which is preliminary data.</text>
</comment>
<feature type="region of interest" description="Disordered" evidence="1">
    <location>
        <begin position="83"/>
        <end position="117"/>
    </location>
</feature>
<proteinExistence type="predicted"/>
<dbReference type="Proteomes" id="UP000813385">
    <property type="component" value="Unassembled WGS sequence"/>
</dbReference>
<evidence type="ECO:0000313" key="2">
    <source>
        <dbReference type="EMBL" id="KAH7367911.1"/>
    </source>
</evidence>
<dbReference type="AlphaFoldDB" id="A0A8K0TJI1"/>
<protein>
    <submittedName>
        <fullName evidence="2">Uncharacterized protein</fullName>
    </submittedName>
</protein>
<reference evidence="2" key="1">
    <citation type="journal article" date="2021" name="Nat. Commun.">
        <title>Genetic determinants of endophytism in the Arabidopsis root mycobiome.</title>
        <authorList>
            <person name="Mesny F."/>
            <person name="Miyauchi S."/>
            <person name="Thiergart T."/>
            <person name="Pickel B."/>
            <person name="Atanasova L."/>
            <person name="Karlsson M."/>
            <person name="Huettel B."/>
            <person name="Barry K.W."/>
            <person name="Haridas S."/>
            <person name="Chen C."/>
            <person name="Bauer D."/>
            <person name="Andreopoulos W."/>
            <person name="Pangilinan J."/>
            <person name="LaButti K."/>
            <person name="Riley R."/>
            <person name="Lipzen A."/>
            <person name="Clum A."/>
            <person name="Drula E."/>
            <person name="Henrissat B."/>
            <person name="Kohler A."/>
            <person name="Grigoriev I.V."/>
            <person name="Martin F.M."/>
            <person name="Hacquard S."/>
        </authorList>
    </citation>
    <scope>NUCLEOTIDE SEQUENCE</scope>
    <source>
        <strain evidence="2">MPI-CAGE-AT-0016</strain>
    </source>
</reference>
<dbReference type="EMBL" id="JAGPXD010000002">
    <property type="protein sequence ID" value="KAH7367911.1"/>
    <property type="molecule type" value="Genomic_DNA"/>
</dbReference>
<gene>
    <name evidence="2" type="ORF">B0T11DRAFT_276159</name>
</gene>
<feature type="region of interest" description="Disordered" evidence="1">
    <location>
        <begin position="142"/>
        <end position="165"/>
    </location>
</feature>
<evidence type="ECO:0000256" key="1">
    <source>
        <dbReference type="SAM" id="MobiDB-lite"/>
    </source>
</evidence>
<sequence>MECHNCKRNLPWALHGRDGCHYHSGILQPTPRTACDDQMDVEPSFDDYLKSRRWTCCNQVGGNPGCHWGRHQLRQQQAMLAGPRVGGADFPTARNLKRRNTDDSDSDSGNDDRFDSRGSASMFGAACRTVSGLGMKLRRIDRNSADTSVDPARPSPSFFSISSHA</sequence>
<name>A0A8K0TJI1_9PEZI</name>
<dbReference type="OrthoDB" id="4836420at2759"/>
<evidence type="ECO:0000313" key="3">
    <source>
        <dbReference type="Proteomes" id="UP000813385"/>
    </source>
</evidence>
<organism evidence="2 3">
    <name type="scientific">Plectosphaerella cucumerina</name>
    <dbReference type="NCBI Taxonomy" id="40658"/>
    <lineage>
        <taxon>Eukaryota</taxon>
        <taxon>Fungi</taxon>
        <taxon>Dikarya</taxon>
        <taxon>Ascomycota</taxon>
        <taxon>Pezizomycotina</taxon>
        <taxon>Sordariomycetes</taxon>
        <taxon>Hypocreomycetidae</taxon>
        <taxon>Glomerellales</taxon>
        <taxon>Plectosphaerellaceae</taxon>
        <taxon>Plectosphaerella</taxon>
    </lineage>
</organism>
<keyword evidence="3" id="KW-1185">Reference proteome</keyword>
<accession>A0A8K0TJI1</accession>